<evidence type="ECO:0000313" key="1">
    <source>
        <dbReference type="EMBL" id="GJM56147.1"/>
    </source>
</evidence>
<organism evidence="1 2">
    <name type="scientific">Granulimonas faecalis</name>
    <dbReference type="NCBI Taxonomy" id="2894155"/>
    <lineage>
        <taxon>Bacteria</taxon>
        <taxon>Bacillati</taxon>
        <taxon>Actinomycetota</taxon>
        <taxon>Coriobacteriia</taxon>
        <taxon>Coriobacteriales</taxon>
        <taxon>Kribbibacteriaceae</taxon>
        <taxon>Granulimonas</taxon>
    </lineage>
</organism>
<reference evidence="1" key="1">
    <citation type="journal article" date="2022" name="Int. J. Syst. Evol. Microbiol.">
        <title>Granulimonas faecalis gen. nov., sp. nov., and Leptogranulimonas caecicola gen. nov., sp. nov., novel lactate-producing Atopobiaceae bacteria isolated from mouse intestines, and an emended description of the family Atopobiaceae.</title>
        <authorList>
            <person name="Morinaga K."/>
            <person name="Kusada H."/>
            <person name="Sakamoto S."/>
            <person name="Murakami T."/>
            <person name="Toyoda A."/>
            <person name="Mori H."/>
            <person name="Meng X.Y."/>
            <person name="Takashino M."/>
            <person name="Murotomi K."/>
            <person name="Tamaki H."/>
        </authorList>
    </citation>
    <scope>NUCLEOTIDE SEQUENCE</scope>
    <source>
        <strain evidence="1">OPF53</strain>
    </source>
</reference>
<keyword evidence="2" id="KW-1185">Reference proteome</keyword>
<gene>
    <name evidence="1" type="ORF">ATOP_18020</name>
</gene>
<sequence>MQERFDRGMAEAIRAFVVRNRNSDGTYSLDPKIAPEALVSLIHEAVGDELSFYPEADQLVWDVARHMGFVIPACPVESRGDAKAFLAEYGVRNADQWYRRFGFDDGVMKNFYATSVLMARNTPFWRKLVPVPKLAATKASTFAPYLVDALDFCLGYETGADDDRLFRC</sequence>
<dbReference type="Proteomes" id="UP001055025">
    <property type="component" value="Unassembled WGS sequence"/>
</dbReference>
<protein>
    <submittedName>
        <fullName evidence="1">Uncharacterized protein</fullName>
    </submittedName>
</protein>
<proteinExistence type="predicted"/>
<dbReference type="AlphaFoldDB" id="A0AAV5B5S3"/>
<evidence type="ECO:0000313" key="2">
    <source>
        <dbReference type="Proteomes" id="UP001055025"/>
    </source>
</evidence>
<comment type="caution">
    <text evidence="1">The sequence shown here is derived from an EMBL/GenBank/DDBJ whole genome shotgun (WGS) entry which is preliminary data.</text>
</comment>
<accession>A0AAV5B5S3</accession>
<name>A0AAV5B5S3_9ACTN</name>
<dbReference type="EMBL" id="BQKC01000001">
    <property type="protein sequence ID" value="GJM56147.1"/>
    <property type="molecule type" value="Genomic_DNA"/>
</dbReference>
<dbReference type="RefSeq" id="WP_135977852.1">
    <property type="nucleotide sequence ID" value="NZ_BQKC01000001.1"/>
</dbReference>